<dbReference type="AlphaFoldDB" id="A0A6L9W309"/>
<comment type="caution">
    <text evidence="2">The sequence shown here is derived from an EMBL/GenBank/DDBJ whole genome shotgun (WGS) entry which is preliminary data.</text>
</comment>
<gene>
    <name evidence="2" type="ORF">GCU60_08655</name>
</gene>
<dbReference type="Proteomes" id="UP000479241">
    <property type="component" value="Unassembled WGS sequence"/>
</dbReference>
<organism evidence="2 3">
    <name type="scientific">Blastococcus saxobsidens</name>
    <dbReference type="NCBI Taxonomy" id="138336"/>
    <lineage>
        <taxon>Bacteria</taxon>
        <taxon>Bacillati</taxon>
        <taxon>Actinomycetota</taxon>
        <taxon>Actinomycetes</taxon>
        <taxon>Geodermatophilales</taxon>
        <taxon>Geodermatophilaceae</taxon>
        <taxon>Blastococcus</taxon>
    </lineage>
</organism>
<feature type="transmembrane region" description="Helical" evidence="1">
    <location>
        <begin position="113"/>
        <end position="134"/>
    </location>
</feature>
<evidence type="ECO:0000313" key="3">
    <source>
        <dbReference type="Proteomes" id="UP000479241"/>
    </source>
</evidence>
<protein>
    <submittedName>
        <fullName evidence="2">DUF4175 domain-containing protein</fullName>
    </submittedName>
</protein>
<keyword evidence="1" id="KW-0812">Transmembrane</keyword>
<feature type="transmembrane region" description="Helical" evidence="1">
    <location>
        <begin position="21"/>
        <end position="40"/>
    </location>
</feature>
<evidence type="ECO:0000256" key="1">
    <source>
        <dbReference type="SAM" id="Phobius"/>
    </source>
</evidence>
<feature type="transmembrane region" description="Helical" evidence="1">
    <location>
        <begin position="46"/>
        <end position="66"/>
    </location>
</feature>
<keyword evidence="1" id="KW-0472">Membrane</keyword>
<proteinExistence type="predicted"/>
<dbReference type="RefSeq" id="WP_163204217.1">
    <property type="nucleotide sequence ID" value="NZ_JAAGWG010000010.1"/>
</dbReference>
<feature type="transmembrane region" description="Helical" evidence="1">
    <location>
        <begin position="87"/>
        <end position="107"/>
    </location>
</feature>
<evidence type="ECO:0000313" key="2">
    <source>
        <dbReference type="EMBL" id="NEK85830.1"/>
    </source>
</evidence>
<name>A0A6L9W309_9ACTN</name>
<keyword evidence="1" id="KW-1133">Transmembrane helix</keyword>
<accession>A0A6L9W309</accession>
<reference evidence="2 3" key="1">
    <citation type="submission" date="2019-12" db="EMBL/GenBank/DDBJ databases">
        <title>the WGS of Blastococcus saxobsidens 67B17.</title>
        <authorList>
            <person name="Jiang Z."/>
        </authorList>
    </citation>
    <scope>NUCLEOTIDE SEQUENCE [LARGE SCALE GENOMIC DNA]</scope>
    <source>
        <strain evidence="2 3">67B17</strain>
    </source>
</reference>
<dbReference type="EMBL" id="JAAGWG010000010">
    <property type="protein sequence ID" value="NEK85830.1"/>
    <property type="molecule type" value="Genomic_DNA"/>
</dbReference>
<sequence length="143" mass="14927">MDRRPEPASPRALRAWRRIGLTLGPPGAGLLSAAAAAWLITGRLGGWPAALVVSGLAAGLLAVVFLRRVWSEPTWRGTARSRRAESFSTAFLGLCGLAVALGLVGRWVTVPPWLRAVLACAIGVALVATMVAALRAGPEPARD</sequence>